<sequence length="202" mass="22849">MFTLLFLAFCLICQVSSKLYDISFDNQTPNKWKLAYTTNDPSREWLKNNFTSEMMLWSYQVSYFHFKIEFYINGFKVGSASSSQRFTVALQTIDTSSDTKEALVFKVDPNPFSSTCTAIGNELLQAAPLNKTTITKVIQCGTRILLKQQARTEMDKVIDINSMDVPDERRVQGRKTSNSLIVEICGLEVAEGLAADSFLHPQ</sequence>
<protein>
    <submittedName>
        <fullName evidence="3">Uncharacterized protein</fullName>
    </submittedName>
</protein>
<dbReference type="WBParaSite" id="MBELARI_LOCUS7073">
    <property type="protein sequence ID" value="MBELARI_LOCUS7073"/>
    <property type="gene ID" value="MBELARI_LOCUS7073"/>
</dbReference>
<keyword evidence="1" id="KW-0732">Signal</keyword>
<name>A0AAF3FJK6_9BILA</name>
<accession>A0AAF3FJK6</accession>
<keyword evidence="2" id="KW-1185">Reference proteome</keyword>
<feature type="signal peptide" evidence="1">
    <location>
        <begin position="1"/>
        <end position="17"/>
    </location>
</feature>
<feature type="chain" id="PRO_5042163561" evidence="1">
    <location>
        <begin position="18"/>
        <end position="202"/>
    </location>
</feature>
<evidence type="ECO:0000256" key="1">
    <source>
        <dbReference type="SAM" id="SignalP"/>
    </source>
</evidence>
<evidence type="ECO:0000313" key="3">
    <source>
        <dbReference type="WBParaSite" id="MBELARI_LOCUS7073"/>
    </source>
</evidence>
<proteinExistence type="predicted"/>
<evidence type="ECO:0000313" key="2">
    <source>
        <dbReference type="Proteomes" id="UP000887575"/>
    </source>
</evidence>
<organism evidence="2 3">
    <name type="scientific">Mesorhabditis belari</name>
    <dbReference type="NCBI Taxonomy" id="2138241"/>
    <lineage>
        <taxon>Eukaryota</taxon>
        <taxon>Metazoa</taxon>
        <taxon>Ecdysozoa</taxon>
        <taxon>Nematoda</taxon>
        <taxon>Chromadorea</taxon>
        <taxon>Rhabditida</taxon>
        <taxon>Rhabditina</taxon>
        <taxon>Rhabditomorpha</taxon>
        <taxon>Rhabditoidea</taxon>
        <taxon>Rhabditidae</taxon>
        <taxon>Mesorhabditinae</taxon>
        <taxon>Mesorhabditis</taxon>
    </lineage>
</organism>
<dbReference type="Proteomes" id="UP000887575">
    <property type="component" value="Unassembled WGS sequence"/>
</dbReference>
<dbReference type="AlphaFoldDB" id="A0AAF3FJK6"/>
<reference evidence="3" key="1">
    <citation type="submission" date="2024-02" db="UniProtKB">
        <authorList>
            <consortium name="WormBaseParasite"/>
        </authorList>
    </citation>
    <scope>IDENTIFICATION</scope>
</reference>